<evidence type="ECO:0000256" key="4">
    <source>
        <dbReference type="ARBA" id="ARBA00022970"/>
    </source>
</evidence>
<dbReference type="CDD" id="cd06349">
    <property type="entry name" value="PBP1_ABC_HAAT-like"/>
    <property type="match status" value="1"/>
</dbReference>
<evidence type="ECO:0000256" key="2">
    <source>
        <dbReference type="ARBA" id="ARBA00022448"/>
    </source>
</evidence>
<organism evidence="7 8">
    <name type="scientific">Aquamicrobium lusatiense</name>
    <dbReference type="NCBI Taxonomy" id="89772"/>
    <lineage>
        <taxon>Bacteria</taxon>
        <taxon>Pseudomonadati</taxon>
        <taxon>Pseudomonadota</taxon>
        <taxon>Alphaproteobacteria</taxon>
        <taxon>Hyphomicrobiales</taxon>
        <taxon>Phyllobacteriaceae</taxon>
        <taxon>Aquamicrobium</taxon>
    </lineage>
</organism>
<dbReference type="AlphaFoldDB" id="A0A7W9S5F8"/>
<evidence type="ECO:0000313" key="8">
    <source>
        <dbReference type="Proteomes" id="UP000533306"/>
    </source>
</evidence>
<evidence type="ECO:0000313" key="7">
    <source>
        <dbReference type="EMBL" id="MBB6014094.1"/>
    </source>
</evidence>
<dbReference type="Pfam" id="PF13458">
    <property type="entry name" value="Peripla_BP_6"/>
    <property type="match status" value="1"/>
</dbReference>
<proteinExistence type="inferred from homology"/>
<evidence type="ECO:0000256" key="3">
    <source>
        <dbReference type="ARBA" id="ARBA00022729"/>
    </source>
</evidence>
<feature type="signal peptide" evidence="5">
    <location>
        <begin position="1"/>
        <end position="31"/>
    </location>
</feature>
<reference evidence="7 8" key="1">
    <citation type="submission" date="2020-08" db="EMBL/GenBank/DDBJ databases">
        <title>Genomic Encyclopedia of Type Strains, Phase IV (KMG-IV): sequencing the most valuable type-strain genomes for metagenomic binning, comparative biology and taxonomic classification.</title>
        <authorList>
            <person name="Goeker M."/>
        </authorList>
    </citation>
    <scope>NUCLEOTIDE SEQUENCE [LARGE SCALE GENOMIC DNA]</scope>
    <source>
        <strain evidence="7 8">DSM 11099</strain>
    </source>
</reference>
<comment type="caution">
    <text evidence="7">The sequence shown here is derived from an EMBL/GenBank/DDBJ whole genome shotgun (WGS) entry which is preliminary data.</text>
</comment>
<accession>A0A7W9S5F8</accession>
<dbReference type="GO" id="GO:0006865">
    <property type="term" value="P:amino acid transport"/>
    <property type="evidence" value="ECO:0007669"/>
    <property type="project" value="UniProtKB-KW"/>
</dbReference>
<dbReference type="InterPro" id="IPR051010">
    <property type="entry name" value="BCAA_transport"/>
</dbReference>
<dbReference type="Proteomes" id="UP000533306">
    <property type="component" value="Unassembled WGS sequence"/>
</dbReference>
<dbReference type="PANTHER" id="PTHR30483">
    <property type="entry name" value="LEUCINE-SPECIFIC-BINDING PROTEIN"/>
    <property type="match status" value="1"/>
</dbReference>
<dbReference type="InterPro" id="IPR028082">
    <property type="entry name" value="Peripla_BP_I"/>
</dbReference>
<evidence type="ECO:0000259" key="6">
    <source>
        <dbReference type="Pfam" id="PF13458"/>
    </source>
</evidence>
<evidence type="ECO:0000256" key="5">
    <source>
        <dbReference type="SAM" id="SignalP"/>
    </source>
</evidence>
<dbReference type="RefSeq" id="WP_183832284.1">
    <property type="nucleotide sequence ID" value="NZ_JACHEU010000004.1"/>
</dbReference>
<dbReference type="Gene3D" id="3.40.50.2300">
    <property type="match status" value="2"/>
</dbReference>
<dbReference type="PANTHER" id="PTHR30483:SF6">
    <property type="entry name" value="PERIPLASMIC BINDING PROTEIN OF ABC TRANSPORTER FOR NATURAL AMINO ACIDS"/>
    <property type="match status" value="1"/>
</dbReference>
<name>A0A7W9S5F8_9HYPH</name>
<dbReference type="EMBL" id="JACHEU010000004">
    <property type="protein sequence ID" value="MBB6014094.1"/>
    <property type="molecule type" value="Genomic_DNA"/>
</dbReference>
<feature type="chain" id="PRO_5031200029" evidence="5">
    <location>
        <begin position="32"/>
        <end position="381"/>
    </location>
</feature>
<dbReference type="SUPFAM" id="SSF53822">
    <property type="entry name" value="Periplasmic binding protein-like I"/>
    <property type="match status" value="1"/>
</dbReference>
<keyword evidence="2" id="KW-0813">Transport</keyword>
<feature type="domain" description="Leucine-binding protein" evidence="6">
    <location>
        <begin position="37"/>
        <end position="375"/>
    </location>
</feature>
<protein>
    <submittedName>
        <fullName evidence="7">Branched-chain amino acid transport system substrate-binding protein</fullName>
    </submittedName>
</protein>
<keyword evidence="8" id="KW-1185">Reference proteome</keyword>
<gene>
    <name evidence="7" type="ORF">HNR59_003488</name>
</gene>
<dbReference type="PRINTS" id="PR00337">
    <property type="entry name" value="LEUILEVALBP"/>
</dbReference>
<sequence length="381" mass="40865">MTHRMNWLARTGLAMAVAATLMQGASTPALAQSQENVTFGFFAPLTGRFGANGERFKEAVELFVEQTNESGGIGGKPLVVLTEDDRGEPMQATAIAQKFSENKDVVAAIGSFTSGNSIAAGEIFAAAGVPQVSPSSSHPDYTKISKYQFRIPNTQDTMSLIYVKTLEENAPHERVAIIYFQDDWGIFVGNATKKALEADGSEVPVFEAMLPDARDFRPLVTKLRQANVDAILLASHYGPSATFLQQLRQAGLETPVIGPETLYNPELITLAGDAANGVITTTYFFPGDPSKAKFVEEYSAKFGREPDLWAAYAYDAISIAAAGAKALADAGQPITREALRDAIDNLPPFDGVTGVTEFVDGTPAKDLTILKIQNGAYTLLK</sequence>
<dbReference type="InterPro" id="IPR000709">
    <property type="entry name" value="Leu_Ile_Val-bd"/>
</dbReference>
<dbReference type="InterPro" id="IPR028081">
    <property type="entry name" value="Leu-bd"/>
</dbReference>
<comment type="similarity">
    <text evidence="1">Belongs to the leucine-binding protein family.</text>
</comment>
<keyword evidence="3 5" id="KW-0732">Signal</keyword>
<evidence type="ECO:0000256" key="1">
    <source>
        <dbReference type="ARBA" id="ARBA00010062"/>
    </source>
</evidence>
<keyword evidence="4" id="KW-0029">Amino-acid transport</keyword>